<dbReference type="GO" id="GO:0016787">
    <property type="term" value="F:hydrolase activity"/>
    <property type="evidence" value="ECO:0007669"/>
    <property type="project" value="UniProtKB-KW"/>
</dbReference>
<keyword evidence="6" id="KW-1185">Reference proteome</keyword>
<evidence type="ECO:0000256" key="1">
    <source>
        <dbReference type="ARBA" id="ARBA00022722"/>
    </source>
</evidence>
<accession>A0A0K8NU75</accession>
<evidence type="ECO:0000313" key="5">
    <source>
        <dbReference type="EMBL" id="GAP33961.1"/>
    </source>
</evidence>
<organism evidence="5 6">
    <name type="scientific">Piscinibacter sakaiensis</name>
    <name type="common">Ideonella sakaiensis</name>
    <dbReference type="NCBI Taxonomy" id="1547922"/>
    <lineage>
        <taxon>Bacteria</taxon>
        <taxon>Pseudomonadati</taxon>
        <taxon>Pseudomonadota</taxon>
        <taxon>Betaproteobacteria</taxon>
        <taxon>Burkholderiales</taxon>
        <taxon>Sphaerotilaceae</taxon>
        <taxon>Piscinibacter</taxon>
    </lineage>
</organism>
<dbReference type="PANTHER" id="PTHR12302:SF3">
    <property type="entry name" value="SERINE_THREONINE-PROTEIN KINASE 31"/>
    <property type="match status" value="1"/>
</dbReference>
<reference evidence="5 6" key="2">
    <citation type="journal article" date="2016" name="Science">
        <title>A bacterium that degrades and assimilates poly(ethylene terephthalate).</title>
        <authorList>
            <person name="Yoshida S."/>
            <person name="Hiraga K."/>
            <person name="Takehana T."/>
            <person name="Taniguchi I."/>
            <person name="Yamaji H."/>
            <person name="Maeda Y."/>
            <person name="Toyohara K."/>
            <person name="Miyamoto K."/>
            <person name="Kimura Y."/>
            <person name="Oda K."/>
        </authorList>
    </citation>
    <scope>NUCLEOTIDE SEQUENCE [LARGE SCALE GENOMIC DNA]</scope>
    <source>
        <strain evidence="6">NBRC 110686 / TISTR 2288 / 201-F6</strain>
    </source>
</reference>
<keyword evidence="2" id="KW-0255">Endonuclease</keyword>
<sequence>MAAVLACAALQVAAQAQEPGEILTGVEARAARLGHAADVVITAVSDGDTATAVIEGRPLRLRLARIDAPEHRQAWGQRAEQSLRQLVWKKQVHIEWREVDRNGRPIVTMTVDGLDVSEEQVRRGMAWVYRAYSKDPQLLRLEADAREARLGLWADAAPLPPWEWRRMKRDGEALQ</sequence>
<dbReference type="AlphaFoldDB" id="A0A0K8NU75"/>
<proteinExistence type="predicted"/>
<dbReference type="Proteomes" id="UP000037660">
    <property type="component" value="Unassembled WGS sequence"/>
</dbReference>
<evidence type="ECO:0000256" key="2">
    <source>
        <dbReference type="ARBA" id="ARBA00022759"/>
    </source>
</evidence>
<dbReference type="EMBL" id="BBYR01000005">
    <property type="protein sequence ID" value="GAP33961.1"/>
    <property type="molecule type" value="Genomic_DNA"/>
</dbReference>
<keyword evidence="1" id="KW-0540">Nuclease</keyword>
<dbReference type="SUPFAM" id="SSF50199">
    <property type="entry name" value="Staphylococcal nuclease"/>
    <property type="match status" value="1"/>
</dbReference>
<evidence type="ECO:0000313" key="6">
    <source>
        <dbReference type="Proteomes" id="UP000037660"/>
    </source>
</evidence>
<dbReference type="Pfam" id="PF00565">
    <property type="entry name" value="SNase"/>
    <property type="match status" value="1"/>
</dbReference>
<name>A0A0K8NU75_PISS1</name>
<feature type="domain" description="TNase-like" evidence="4">
    <location>
        <begin position="35"/>
        <end position="155"/>
    </location>
</feature>
<dbReference type="PROSITE" id="PS50830">
    <property type="entry name" value="TNASE_3"/>
    <property type="match status" value="1"/>
</dbReference>
<dbReference type="STRING" id="1547922.ISF6_3387"/>
<keyword evidence="3" id="KW-0378">Hydrolase</keyword>
<protein>
    <submittedName>
        <fullName evidence="5">Micrococcal nuclease (Thermonuclease) homolog</fullName>
    </submittedName>
</protein>
<dbReference type="InterPro" id="IPR016071">
    <property type="entry name" value="Staphylococal_nuclease_OB-fold"/>
</dbReference>
<evidence type="ECO:0000256" key="3">
    <source>
        <dbReference type="ARBA" id="ARBA00022801"/>
    </source>
</evidence>
<dbReference type="GO" id="GO:0004519">
    <property type="term" value="F:endonuclease activity"/>
    <property type="evidence" value="ECO:0007669"/>
    <property type="project" value="UniProtKB-KW"/>
</dbReference>
<dbReference type="RefSeq" id="WP_054018119.1">
    <property type="nucleotide sequence ID" value="NZ_BBYR01000005.1"/>
</dbReference>
<dbReference type="SMART" id="SM00318">
    <property type="entry name" value="SNc"/>
    <property type="match status" value="1"/>
</dbReference>
<evidence type="ECO:0000259" key="4">
    <source>
        <dbReference type="PROSITE" id="PS50830"/>
    </source>
</evidence>
<dbReference type="Gene3D" id="2.40.50.90">
    <property type="match status" value="1"/>
</dbReference>
<comment type="caution">
    <text evidence="5">The sequence shown here is derived from an EMBL/GenBank/DDBJ whole genome shotgun (WGS) entry which is preliminary data.</text>
</comment>
<dbReference type="PANTHER" id="PTHR12302">
    <property type="entry name" value="EBNA2 BINDING PROTEIN P100"/>
    <property type="match status" value="1"/>
</dbReference>
<gene>
    <name evidence="5" type="ORF">ISF6_3387</name>
</gene>
<dbReference type="InterPro" id="IPR035437">
    <property type="entry name" value="SNase_OB-fold_sf"/>
</dbReference>
<reference evidence="6" key="1">
    <citation type="submission" date="2015-07" db="EMBL/GenBank/DDBJ databases">
        <title>Discovery of a poly(ethylene terephthalate assimilation.</title>
        <authorList>
            <person name="Yoshida S."/>
            <person name="Hiraga K."/>
            <person name="Takehana T."/>
            <person name="Taniguchi I."/>
            <person name="Yamaji H."/>
            <person name="Maeda Y."/>
            <person name="Toyohara K."/>
            <person name="Miyamoto K."/>
            <person name="Kimura Y."/>
            <person name="Oda K."/>
        </authorList>
    </citation>
    <scope>NUCLEOTIDE SEQUENCE [LARGE SCALE GENOMIC DNA]</scope>
    <source>
        <strain evidence="6">NBRC 110686 / TISTR 2288 / 201-F6</strain>
    </source>
</reference>